<dbReference type="Gene3D" id="3.30.390.50">
    <property type="entry name" value="CO dehydrogenase flavoprotein, C-terminal domain"/>
    <property type="match status" value="1"/>
</dbReference>
<dbReference type="OrthoDB" id="9793944at2"/>
<evidence type="ECO:0000313" key="5">
    <source>
        <dbReference type="EMBL" id="TVZ06117.1"/>
    </source>
</evidence>
<name>A0A6P2C546_9ACTN</name>
<dbReference type="InterPro" id="IPR036318">
    <property type="entry name" value="FAD-bd_PCMH-like_sf"/>
</dbReference>
<dbReference type="GO" id="GO:0071949">
    <property type="term" value="F:FAD binding"/>
    <property type="evidence" value="ECO:0007669"/>
    <property type="project" value="InterPro"/>
</dbReference>
<proteinExistence type="predicted"/>
<gene>
    <name evidence="5" type="ORF">EAS64_01310</name>
</gene>
<organism evidence="5 6">
    <name type="scientific">Trebonia kvetii</name>
    <dbReference type="NCBI Taxonomy" id="2480626"/>
    <lineage>
        <taxon>Bacteria</taxon>
        <taxon>Bacillati</taxon>
        <taxon>Actinomycetota</taxon>
        <taxon>Actinomycetes</taxon>
        <taxon>Streptosporangiales</taxon>
        <taxon>Treboniaceae</taxon>
        <taxon>Trebonia</taxon>
    </lineage>
</organism>
<dbReference type="Pfam" id="PF00941">
    <property type="entry name" value="FAD_binding_5"/>
    <property type="match status" value="1"/>
</dbReference>
<dbReference type="Pfam" id="PF03450">
    <property type="entry name" value="CO_deh_flav_C"/>
    <property type="match status" value="1"/>
</dbReference>
<evidence type="ECO:0000256" key="2">
    <source>
        <dbReference type="ARBA" id="ARBA00022827"/>
    </source>
</evidence>
<evidence type="ECO:0000313" key="6">
    <source>
        <dbReference type="Proteomes" id="UP000460272"/>
    </source>
</evidence>
<dbReference type="SUPFAM" id="SSF55447">
    <property type="entry name" value="CO dehydrogenase flavoprotein C-terminal domain-like"/>
    <property type="match status" value="1"/>
</dbReference>
<keyword evidence="1" id="KW-0285">Flavoprotein</keyword>
<dbReference type="Gene3D" id="3.30.465.10">
    <property type="match status" value="1"/>
</dbReference>
<dbReference type="InterPro" id="IPR016166">
    <property type="entry name" value="FAD-bd_PCMH"/>
</dbReference>
<evidence type="ECO:0000259" key="4">
    <source>
        <dbReference type="PROSITE" id="PS51387"/>
    </source>
</evidence>
<dbReference type="InterPro" id="IPR016167">
    <property type="entry name" value="FAD-bd_PCMH_sub1"/>
</dbReference>
<dbReference type="InterPro" id="IPR002346">
    <property type="entry name" value="Mopterin_DH_FAD-bd"/>
</dbReference>
<dbReference type="InterPro" id="IPR051312">
    <property type="entry name" value="Diverse_Substr_Oxidored"/>
</dbReference>
<protein>
    <recommendedName>
        <fullName evidence="4">FAD-binding PCMH-type domain-containing protein</fullName>
    </recommendedName>
</protein>
<reference evidence="5 6" key="1">
    <citation type="submission" date="2018-11" db="EMBL/GenBank/DDBJ databases">
        <title>Trebonia kvetii gen.nov., sp.nov., a novel acidophilic actinobacterium, and proposal of the new actinobacterial family Treboniaceae fam. nov.</title>
        <authorList>
            <person name="Rapoport D."/>
            <person name="Sagova-Mareckova M."/>
            <person name="Sedlacek I."/>
            <person name="Provaznik J."/>
            <person name="Kralova S."/>
            <person name="Pavlinic D."/>
            <person name="Benes V."/>
            <person name="Kopecky J."/>
        </authorList>
    </citation>
    <scope>NUCLEOTIDE SEQUENCE [LARGE SCALE GENOMIC DNA]</scope>
    <source>
        <strain evidence="5 6">15Tr583</strain>
    </source>
</reference>
<dbReference type="EMBL" id="RPFW01000001">
    <property type="protein sequence ID" value="TVZ06117.1"/>
    <property type="molecule type" value="Genomic_DNA"/>
</dbReference>
<dbReference type="InterPro" id="IPR036683">
    <property type="entry name" value="CO_DH_flav_C_dom_sf"/>
</dbReference>
<dbReference type="GO" id="GO:0016491">
    <property type="term" value="F:oxidoreductase activity"/>
    <property type="evidence" value="ECO:0007669"/>
    <property type="project" value="UniProtKB-KW"/>
</dbReference>
<dbReference type="RefSeq" id="WP_145850871.1">
    <property type="nucleotide sequence ID" value="NZ_RPFW01000001.1"/>
</dbReference>
<sequence>MFPADFAYVRARTLDEALDLLDEAHAADQEAKLIAGGQSLLPMMKLRLAAPQVLIDIADLPELRRGGWMSSVVGGSFGGSIGALSTYRQLGRDALLNGGVIRGRNENVAPHRAEGVPAITDVLTVLADPQVRARGTIGGAVAHGDPASDLPAVLLALNAVLTIASRKGRHPESHLGPYTPRRTRKEPLNIGKREIALDDFLQGIYTTDLADDEIITHIRISHQGGTASAYEKFPHPASHLPLAGVAVVLTYKGGRLTDSNGHVTDLADGSLASAAIAVTGISPRPYRARAAEALLKDAFPTQETLAAAAAQVTTESPGSANRVSLLGDQHASADYRAHLAEVLTRRALAKAIARGGRSL</sequence>
<dbReference type="PANTHER" id="PTHR42659">
    <property type="entry name" value="XANTHINE DEHYDROGENASE SUBUNIT C-RELATED"/>
    <property type="match status" value="1"/>
</dbReference>
<evidence type="ECO:0000256" key="3">
    <source>
        <dbReference type="ARBA" id="ARBA00023002"/>
    </source>
</evidence>
<keyword evidence="3" id="KW-0560">Oxidoreductase</keyword>
<comment type="caution">
    <text evidence="5">The sequence shown here is derived from an EMBL/GenBank/DDBJ whole genome shotgun (WGS) entry which is preliminary data.</text>
</comment>
<dbReference type="PROSITE" id="PS51387">
    <property type="entry name" value="FAD_PCMH"/>
    <property type="match status" value="1"/>
</dbReference>
<accession>A0A6P2C546</accession>
<dbReference type="InterPro" id="IPR005107">
    <property type="entry name" value="CO_DH_flav_C"/>
</dbReference>
<dbReference type="PANTHER" id="PTHR42659:SF2">
    <property type="entry name" value="XANTHINE DEHYDROGENASE SUBUNIT C-RELATED"/>
    <property type="match status" value="1"/>
</dbReference>
<keyword evidence="6" id="KW-1185">Reference proteome</keyword>
<dbReference type="SUPFAM" id="SSF56176">
    <property type="entry name" value="FAD-binding/transporter-associated domain-like"/>
    <property type="match status" value="1"/>
</dbReference>
<dbReference type="AlphaFoldDB" id="A0A6P2C546"/>
<feature type="domain" description="FAD-binding PCMH-type" evidence="4">
    <location>
        <begin position="1"/>
        <end position="225"/>
    </location>
</feature>
<dbReference type="SMART" id="SM01092">
    <property type="entry name" value="CO_deh_flav_C"/>
    <property type="match status" value="1"/>
</dbReference>
<dbReference type="Gene3D" id="3.30.43.10">
    <property type="entry name" value="Uridine Diphospho-n-acetylenolpyruvylglucosamine Reductase, domain 2"/>
    <property type="match status" value="1"/>
</dbReference>
<dbReference type="InterPro" id="IPR016169">
    <property type="entry name" value="FAD-bd_PCMH_sub2"/>
</dbReference>
<evidence type="ECO:0000256" key="1">
    <source>
        <dbReference type="ARBA" id="ARBA00022630"/>
    </source>
</evidence>
<keyword evidence="2" id="KW-0274">FAD</keyword>
<dbReference type="Proteomes" id="UP000460272">
    <property type="component" value="Unassembled WGS sequence"/>
</dbReference>